<gene>
    <name evidence="1" type="ORF">SAMN04488691_1224</name>
</gene>
<dbReference type="Pfam" id="PF20126">
    <property type="entry name" value="TumE"/>
    <property type="match status" value="1"/>
</dbReference>
<reference evidence="1 2" key="1">
    <citation type="submission" date="2016-10" db="EMBL/GenBank/DDBJ databases">
        <authorList>
            <person name="de Groot N.N."/>
        </authorList>
    </citation>
    <scope>NUCLEOTIDE SEQUENCE [LARGE SCALE GENOMIC DNA]</scope>
    <source>
        <strain evidence="1 2">CDM_5</strain>
    </source>
</reference>
<dbReference type="RefSeq" id="WP_074796957.1">
    <property type="nucleotide sequence ID" value="NZ_FOAD01000022.1"/>
</dbReference>
<accession>A0A1H7VEL5</accession>
<evidence type="ECO:0000313" key="2">
    <source>
        <dbReference type="Proteomes" id="UP000183894"/>
    </source>
</evidence>
<dbReference type="AlphaFoldDB" id="A0A1H7VEL5"/>
<evidence type="ECO:0000313" key="1">
    <source>
        <dbReference type="EMBL" id="SEM07683.1"/>
    </source>
</evidence>
<dbReference type="Proteomes" id="UP000183894">
    <property type="component" value="Unassembled WGS sequence"/>
</dbReference>
<protein>
    <submittedName>
        <fullName evidence="1">Uncharacterized protein</fullName>
    </submittedName>
</protein>
<organism evidence="1 2">
    <name type="scientific">Haloferax larsenii</name>
    <dbReference type="NCBI Taxonomy" id="302484"/>
    <lineage>
        <taxon>Archaea</taxon>
        <taxon>Methanobacteriati</taxon>
        <taxon>Methanobacteriota</taxon>
        <taxon>Stenosarchaea group</taxon>
        <taxon>Halobacteria</taxon>
        <taxon>Halobacteriales</taxon>
        <taxon>Haloferacaceae</taxon>
        <taxon>Haloferax</taxon>
    </lineage>
</organism>
<sequence length="95" mass="11151">MLPSDEVEVLYQDTREFDNKIIHIRILSVPESEKFPEGVKYGLHYGRKGGDDPIVRYDNHHGVHERHEGDTVEEIPFPGVETLLRRFQDEVETHR</sequence>
<name>A0A1H7VEL5_HALLR</name>
<dbReference type="EMBL" id="FOAD01000022">
    <property type="protein sequence ID" value="SEM07683.1"/>
    <property type="molecule type" value="Genomic_DNA"/>
</dbReference>
<dbReference type="InterPro" id="IPR045397">
    <property type="entry name" value="TumE-like"/>
</dbReference>
<proteinExistence type="predicted"/>